<keyword evidence="3 10" id="KW-0436">Ligase</keyword>
<evidence type="ECO:0000256" key="6">
    <source>
        <dbReference type="ARBA" id="ARBA00022917"/>
    </source>
</evidence>
<dbReference type="SMART" id="SM00836">
    <property type="entry name" value="DALR_1"/>
    <property type="match status" value="1"/>
</dbReference>
<dbReference type="PANTHER" id="PTHR11956">
    <property type="entry name" value="ARGINYL-TRNA SYNTHETASE"/>
    <property type="match status" value="1"/>
</dbReference>
<dbReference type="Gene3D" id="1.10.730.10">
    <property type="entry name" value="Isoleucyl-tRNA Synthetase, Domain 1"/>
    <property type="match status" value="1"/>
</dbReference>
<evidence type="ECO:0000313" key="14">
    <source>
        <dbReference type="Proteomes" id="UP000177707"/>
    </source>
</evidence>
<keyword evidence="7 10" id="KW-0030">Aminoacyl-tRNA synthetase</keyword>
<accession>A0A1G2TZM2</accession>
<dbReference type="NCBIfam" id="TIGR00456">
    <property type="entry name" value="argS"/>
    <property type="match status" value="1"/>
</dbReference>
<organism evidence="13 14">
    <name type="scientific">Candidatus Zambryskibacteria bacterium RIFCSPLOWO2_01_FULL_39_39</name>
    <dbReference type="NCBI Taxonomy" id="1802758"/>
    <lineage>
        <taxon>Bacteria</taxon>
        <taxon>Candidatus Zambryskiibacteriota</taxon>
    </lineage>
</organism>
<dbReference type="Pfam" id="PF05746">
    <property type="entry name" value="DALR_1"/>
    <property type="match status" value="1"/>
</dbReference>
<comment type="caution">
    <text evidence="13">The sequence shown here is derived from an EMBL/GenBank/DDBJ whole genome shotgun (WGS) entry which is preliminary data.</text>
</comment>
<dbReference type="InterPro" id="IPR005148">
    <property type="entry name" value="Arg-tRNA-synth_N"/>
</dbReference>
<keyword evidence="5 10" id="KW-0067">ATP-binding</keyword>
<proteinExistence type="inferred from homology"/>
<evidence type="ECO:0000256" key="4">
    <source>
        <dbReference type="ARBA" id="ARBA00022741"/>
    </source>
</evidence>
<dbReference type="InterPro" id="IPR008909">
    <property type="entry name" value="DALR_anticod-bd"/>
</dbReference>
<evidence type="ECO:0000256" key="1">
    <source>
        <dbReference type="ARBA" id="ARBA00005594"/>
    </source>
</evidence>
<dbReference type="Proteomes" id="UP000177707">
    <property type="component" value="Unassembled WGS sequence"/>
</dbReference>
<dbReference type="SUPFAM" id="SSF55190">
    <property type="entry name" value="Arginyl-tRNA synthetase (ArgRS), N-terminal 'additional' domain"/>
    <property type="match status" value="1"/>
</dbReference>
<dbReference type="InterPro" id="IPR014729">
    <property type="entry name" value="Rossmann-like_a/b/a_fold"/>
</dbReference>
<dbReference type="GO" id="GO:0004814">
    <property type="term" value="F:arginine-tRNA ligase activity"/>
    <property type="evidence" value="ECO:0007669"/>
    <property type="project" value="UniProtKB-UniRule"/>
</dbReference>
<gene>
    <name evidence="13" type="ORF">A3A96_04075</name>
</gene>
<reference evidence="13 14" key="1">
    <citation type="journal article" date="2016" name="Nat. Commun.">
        <title>Thousands of microbial genomes shed light on interconnected biogeochemical processes in an aquifer system.</title>
        <authorList>
            <person name="Anantharaman K."/>
            <person name="Brown C.T."/>
            <person name="Hug L.A."/>
            <person name="Sharon I."/>
            <person name="Castelle C.J."/>
            <person name="Probst A.J."/>
            <person name="Thomas B.C."/>
            <person name="Singh A."/>
            <person name="Wilkins M.J."/>
            <person name="Karaoz U."/>
            <person name="Brodie E.L."/>
            <person name="Williams K.H."/>
            <person name="Hubbard S.S."/>
            <person name="Banfield J.F."/>
        </authorList>
    </citation>
    <scope>NUCLEOTIDE SEQUENCE [LARGE SCALE GENOMIC DNA]</scope>
</reference>
<evidence type="ECO:0000256" key="7">
    <source>
        <dbReference type="ARBA" id="ARBA00023146"/>
    </source>
</evidence>
<dbReference type="SUPFAM" id="SSF52374">
    <property type="entry name" value="Nucleotidylyl transferase"/>
    <property type="match status" value="1"/>
</dbReference>
<feature type="domain" description="DALR anticodon binding" evidence="11">
    <location>
        <begin position="433"/>
        <end position="565"/>
    </location>
</feature>
<dbReference type="Pfam" id="PF03485">
    <property type="entry name" value="Arg_tRNA_synt_N"/>
    <property type="match status" value="1"/>
</dbReference>
<keyword evidence="6 10" id="KW-0648">Protein biosynthesis</keyword>
<evidence type="ECO:0000256" key="9">
    <source>
        <dbReference type="NCBIfam" id="TIGR00456"/>
    </source>
</evidence>
<keyword evidence="4 10" id="KW-0547">Nucleotide-binding</keyword>
<dbReference type="SUPFAM" id="SSF47323">
    <property type="entry name" value="Anticodon-binding domain of a subclass of class I aminoacyl-tRNA synthetases"/>
    <property type="match status" value="1"/>
</dbReference>
<comment type="catalytic activity">
    <reaction evidence="8">
        <text>tRNA(Arg) + L-arginine + ATP = L-arginyl-tRNA(Arg) + AMP + diphosphate</text>
        <dbReference type="Rhea" id="RHEA:20301"/>
        <dbReference type="Rhea" id="RHEA-COMP:9658"/>
        <dbReference type="Rhea" id="RHEA-COMP:9673"/>
        <dbReference type="ChEBI" id="CHEBI:30616"/>
        <dbReference type="ChEBI" id="CHEBI:32682"/>
        <dbReference type="ChEBI" id="CHEBI:33019"/>
        <dbReference type="ChEBI" id="CHEBI:78442"/>
        <dbReference type="ChEBI" id="CHEBI:78513"/>
        <dbReference type="ChEBI" id="CHEBI:456215"/>
        <dbReference type="EC" id="6.1.1.19"/>
    </reaction>
</comment>
<dbReference type="PRINTS" id="PR01038">
    <property type="entry name" value="TRNASYNTHARG"/>
</dbReference>
<evidence type="ECO:0000259" key="12">
    <source>
        <dbReference type="SMART" id="SM01016"/>
    </source>
</evidence>
<dbReference type="GO" id="GO:0005524">
    <property type="term" value="F:ATP binding"/>
    <property type="evidence" value="ECO:0007669"/>
    <property type="project" value="UniProtKB-KW"/>
</dbReference>
<sequence length="565" mass="63660">MENKMNIQEKIKDWIEETLKIEESFVLAHPKDIKNGDYSFFASPKLANEFGRALSENKIPEIEKVEVVGSFINFYLSKKFFTESIKEILEKGEECGQTDLLEGQKIIIEHTQPNPFKEFHIGHLMNNAIGESVARIIKANGADVKTASYHGDKGLHVAKAVWAMNKGIEYEKAYAYGNKAYEEDENTKQEIIALNKTIYDGKITEIWKICNDGFNKFKNYFLTICRRLDTTFDYQFWETASGEVGKKIVLENVGKIFENGEGGAVIFKGENFEPKTHTRVFINSEGLPTYEAKEVGLAKIKKELFAYNQSITVTGNEQDSFFDVTEIAIGEVLPELKGKLKHLSHGMLRLPTGKMSSRTGDVITTESLIDQVKEKVREKIAERNLSEEEKEEILEVVAIGAIKYSILRQAIGGDIIFDFDKSISFEGDSGPYLQYACVRANSILEKADMSRLNLDMSEAVFDTWETTELEKYLYRFTEVVERAGTHSTGSINSLQAGSGQVEYAPHHIVTYLTELASIFNSFYAKEKIIDPSDGASPYKIALTQAVAYTLKSGLRLLGIKVPDKM</sequence>
<evidence type="ECO:0000256" key="5">
    <source>
        <dbReference type="ARBA" id="ARBA00022840"/>
    </source>
</evidence>
<name>A0A1G2TZM2_9BACT</name>
<evidence type="ECO:0000313" key="13">
    <source>
        <dbReference type="EMBL" id="OHB02579.1"/>
    </source>
</evidence>
<dbReference type="InterPro" id="IPR009080">
    <property type="entry name" value="tRNAsynth_Ia_anticodon-bd"/>
</dbReference>
<dbReference type="PANTHER" id="PTHR11956:SF5">
    <property type="entry name" value="ARGININE--TRNA LIGASE, CYTOPLASMIC"/>
    <property type="match status" value="1"/>
</dbReference>
<feature type="domain" description="Arginyl tRNA synthetase N-terminal" evidence="12">
    <location>
        <begin position="5"/>
        <end position="76"/>
    </location>
</feature>
<dbReference type="InterPro" id="IPR036695">
    <property type="entry name" value="Arg-tRNA-synth_N_sf"/>
</dbReference>
<dbReference type="InterPro" id="IPR001278">
    <property type="entry name" value="Arg-tRNA-ligase"/>
</dbReference>
<evidence type="ECO:0000256" key="3">
    <source>
        <dbReference type="ARBA" id="ARBA00022598"/>
    </source>
</evidence>
<evidence type="ECO:0000259" key="11">
    <source>
        <dbReference type="SMART" id="SM00836"/>
    </source>
</evidence>
<dbReference type="Gene3D" id="3.30.1360.70">
    <property type="entry name" value="Arginyl tRNA synthetase N-terminal domain"/>
    <property type="match status" value="1"/>
</dbReference>
<dbReference type="EMBL" id="MHWB01000003">
    <property type="protein sequence ID" value="OHB02579.1"/>
    <property type="molecule type" value="Genomic_DNA"/>
</dbReference>
<dbReference type="SMART" id="SM01016">
    <property type="entry name" value="Arg_tRNA_synt_N"/>
    <property type="match status" value="1"/>
</dbReference>
<comment type="similarity">
    <text evidence="1 10">Belongs to the class-I aminoacyl-tRNA synthetase family.</text>
</comment>
<evidence type="ECO:0000256" key="10">
    <source>
        <dbReference type="RuleBase" id="RU363038"/>
    </source>
</evidence>
<dbReference type="InterPro" id="IPR035684">
    <property type="entry name" value="ArgRS_core"/>
</dbReference>
<dbReference type="STRING" id="1802758.A3A96_04075"/>
<dbReference type="GO" id="GO:0006420">
    <property type="term" value="P:arginyl-tRNA aminoacylation"/>
    <property type="evidence" value="ECO:0007669"/>
    <property type="project" value="UniProtKB-UniRule"/>
</dbReference>
<dbReference type="AlphaFoldDB" id="A0A1G2TZM2"/>
<evidence type="ECO:0000256" key="2">
    <source>
        <dbReference type="ARBA" id="ARBA00012837"/>
    </source>
</evidence>
<protein>
    <recommendedName>
        <fullName evidence="2 9">Arginine--tRNA ligase</fullName>
        <ecNumber evidence="2 9">6.1.1.19</ecNumber>
    </recommendedName>
</protein>
<dbReference type="GO" id="GO:0005737">
    <property type="term" value="C:cytoplasm"/>
    <property type="evidence" value="ECO:0007669"/>
    <property type="project" value="UniProtKB-UniRule"/>
</dbReference>
<dbReference type="EC" id="6.1.1.19" evidence="2 9"/>
<dbReference type="Gene3D" id="3.40.50.620">
    <property type="entry name" value="HUPs"/>
    <property type="match status" value="1"/>
</dbReference>
<dbReference type="Pfam" id="PF00750">
    <property type="entry name" value="tRNA-synt_1d"/>
    <property type="match status" value="1"/>
</dbReference>
<evidence type="ECO:0000256" key="8">
    <source>
        <dbReference type="ARBA" id="ARBA00049339"/>
    </source>
</evidence>